<evidence type="ECO:0000313" key="12">
    <source>
        <dbReference type="EMBL" id="URE23624.1"/>
    </source>
</evidence>
<dbReference type="Proteomes" id="UP001055439">
    <property type="component" value="Chromosome 8"/>
</dbReference>
<evidence type="ECO:0000313" key="13">
    <source>
        <dbReference type="Proteomes" id="UP001055439"/>
    </source>
</evidence>
<evidence type="ECO:0000259" key="11">
    <source>
        <dbReference type="PROSITE" id="PS51745"/>
    </source>
</evidence>
<name>A0A9E7GXC4_9LILI</name>
<evidence type="ECO:0000256" key="9">
    <source>
        <dbReference type="ARBA" id="ARBA00023294"/>
    </source>
</evidence>
<organism evidence="12 13">
    <name type="scientific">Musa troglodytarum</name>
    <name type="common">fe'i banana</name>
    <dbReference type="NCBI Taxonomy" id="320322"/>
    <lineage>
        <taxon>Eukaryota</taxon>
        <taxon>Viridiplantae</taxon>
        <taxon>Streptophyta</taxon>
        <taxon>Embryophyta</taxon>
        <taxon>Tracheophyta</taxon>
        <taxon>Spermatophyta</taxon>
        <taxon>Magnoliopsida</taxon>
        <taxon>Liliopsida</taxon>
        <taxon>Zingiberales</taxon>
        <taxon>Musaceae</taxon>
        <taxon>Musa</taxon>
    </lineage>
</organism>
<evidence type="ECO:0000256" key="10">
    <source>
        <dbReference type="RuleBase" id="RU004549"/>
    </source>
</evidence>
<dbReference type="Pfam" id="PF02309">
    <property type="entry name" value="AUX_IAA"/>
    <property type="match status" value="1"/>
</dbReference>
<comment type="subunit">
    <text evidence="4 10">Homodimers and heterodimers.</text>
</comment>
<keyword evidence="5 10" id="KW-0678">Repressor</keyword>
<comment type="similarity">
    <text evidence="3 10">Belongs to the Aux/IAA family.</text>
</comment>
<gene>
    <name evidence="12" type="ORF">MUK42_03338</name>
</gene>
<evidence type="ECO:0000256" key="5">
    <source>
        <dbReference type="ARBA" id="ARBA00022491"/>
    </source>
</evidence>
<evidence type="ECO:0000256" key="6">
    <source>
        <dbReference type="ARBA" id="ARBA00023015"/>
    </source>
</evidence>
<evidence type="ECO:0000256" key="3">
    <source>
        <dbReference type="ARBA" id="ARBA00006728"/>
    </source>
</evidence>
<sequence>MELELGLAPPGSDRTPELGVHGEKRANLCRKRGVDEMLGKATLPLFIQKDNDEDGNGNGNGRQSKHLQELNFGSRVLVGWPPVKMWRRKSDDCGRRRANCVKVNMEGVAIGRKVDLCLHDSYQGLFLTLSQMFPKKQHDGEESDAAYYKVTYEDEDGDWMLVGDVPWEAFIRSVRRLKILN</sequence>
<dbReference type="InterPro" id="IPR003311">
    <property type="entry name" value="AUX_IAA"/>
</dbReference>
<dbReference type="PANTHER" id="PTHR31734:SF38">
    <property type="entry name" value="AUXIN-RESPONSIVE PROTEIN IAA29"/>
    <property type="match status" value="1"/>
</dbReference>
<dbReference type="GO" id="GO:0009734">
    <property type="term" value="P:auxin-activated signaling pathway"/>
    <property type="evidence" value="ECO:0007669"/>
    <property type="project" value="UniProtKB-UniRule"/>
</dbReference>
<evidence type="ECO:0000256" key="7">
    <source>
        <dbReference type="ARBA" id="ARBA00023163"/>
    </source>
</evidence>
<evidence type="ECO:0000256" key="2">
    <source>
        <dbReference type="ARBA" id="ARBA00004123"/>
    </source>
</evidence>
<protein>
    <recommendedName>
        <fullName evidence="10">Auxin-responsive protein</fullName>
    </recommendedName>
</protein>
<dbReference type="GO" id="GO:0005634">
    <property type="term" value="C:nucleus"/>
    <property type="evidence" value="ECO:0007669"/>
    <property type="project" value="UniProtKB-SubCell"/>
</dbReference>
<evidence type="ECO:0000256" key="8">
    <source>
        <dbReference type="ARBA" id="ARBA00023242"/>
    </source>
</evidence>
<proteinExistence type="inferred from homology"/>
<reference evidence="12" key="1">
    <citation type="submission" date="2022-05" db="EMBL/GenBank/DDBJ databases">
        <title>The Musa troglodytarum L. genome provides insights into the mechanism of non-climacteric behaviour and enrichment of carotenoids.</title>
        <authorList>
            <person name="Wang J."/>
        </authorList>
    </citation>
    <scope>NUCLEOTIDE SEQUENCE</scope>
    <source>
        <tissue evidence="12">Leaf</tissue>
    </source>
</reference>
<keyword evidence="7 10" id="KW-0804">Transcription</keyword>
<comment type="subcellular location">
    <subcellularLocation>
        <location evidence="2 10">Nucleus</location>
    </subcellularLocation>
</comment>
<feature type="domain" description="PB1" evidence="11">
    <location>
        <begin position="98"/>
        <end position="181"/>
    </location>
</feature>
<dbReference type="AlphaFoldDB" id="A0A9E7GXC4"/>
<dbReference type="PANTHER" id="PTHR31734">
    <property type="entry name" value="AUXIN-RESPONSIVE PROTEIN IAA17"/>
    <property type="match status" value="1"/>
</dbReference>
<dbReference type="OrthoDB" id="778717at2759"/>
<comment type="function">
    <text evidence="1 10">Aux/IAA proteins are short-lived transcriptional factors that function as repressors of early auxin response genes at low auxin concentrations.</text>
</comment>
<evidence type="ECO:0000256" key="4">
    <source>
        <dbReference type="ARBA" id="ARBA00011726"/>
    </source>
</evidence>
<dbReference type="InterPro" id="IPR053793">
    <property type="entry name" value="PB1-like"/>
</dbReference>
<dbReference type="PROSITE" id="PS51745">
    <property type="entry name" value="PB1"/>
    <property type="match status" value="1"/>
</dbReference>
<evidence type="ECO:0000256" key="1">
    <source>
        <dbReference type="ARBA" id="ARBA00002159"/>
    </source>
</evidence>
<accession>A0A9E7GXC4</accession>
<keyword evidence="6 10" id="KW-0805">Transcription regulation</keyword>
<keyword evidence="13" id="KW-1185">Reference proteome</keyword>
<keyword evidence="9 10" id="KW-0927">Auxin signaling pathway</keyword>
<dbReference type="GO" id="GO:0006355">
    <property type="term" value="P:regulation of DNA-templated transcription"/>
    <property type="evidence" value="ECO:0007669"/>
    <property type="project" value="InterPro"/>
</dbReference>
<keyword evidence="8 10" id="KW-0539">Nucleus</keyword>
<dbReference type="InterPro" id="IPR033389">
    <property type="entry name" value="AUX/IAA_dom"/>
</dbReference>
<dbReference type="EMBL" id="CP097510">
    <property type="protein sequence ID" value="URE23624.1"/>
    <property type="molecule type" value="Genomic_DNA"/>
</dbReference>
<dbReference type="SUPFAM" id="SSF54277">
    <property type="entry name" value="CAD &amp; PB1 domains"/>
    <property type="match status" value="1"/>
</dbReference>
<dbReference type="Gene3D" id="3.10.20.90">
    <property type="entry name" value="Phosphatidylinositol 3-kinase Catalytic Subunit, Chain A, domain 1"/>
    <property type="match status" value="1"/>
</dbReference>